<organism evidence="3 4">
    <name type="scientific">Tectimicrobiota bacterium</name>
    <dbReference type="NCBI Taxonomy" id="2528274"/>
    <lineage>
        <taxon>Bacteria</taxon>
        <taxon>Pseudomonadati</taxon>
        <taxon>Nitrospinota/Tectimicrobiota group</taxon>
        <taxon>Candidatus Tectimicrobiota</taxon>
    </lineage>
</organism>
<name>A0A932MMY8_UNCTE</name>
<dbReference type="Pfam" id="PF08327">
    <property type="entry name" value="AHSA1"/>
    <property type="match status" value="1"/>
</dbReference>
<evidence type="ECO:0000259" key="2">
    <source>
        <dbReference type="Pfam" id="PF08327"/>
    </source>
</evidence>
<evidence type="ECO:0000256" key="1">
    <source>
        <dbReference type="ARBA" id="ARBA00006817"/>
    </source>
</evidence>
<evidence type="ECO:0000313" key="3">
    <source>
        <dbReference type="EMBL" id="MBI3127032.1"/>
    </source>
</evidence>
<dbReference type="Gene3D" id="3.30.530.20">
    <property type="match status" value="1"/>
</dbReference>
<dbReference type="AlphaFoldDB" id="A0A932MMY8"/>
<dbReference type="SUPFAM" id="SSF55961">
    <property type="entry name" value="Bet v1-like"/>
    <property type="match status" value="1"/>
</dbReference>
<dbReference type="InterPro" id="IPR013538">
    <property type="entry name" value="ASHA1/2-like_C"/>
</dbReference>
<comment type="similarity">
    <text evidence="1">Belongs to the AHA1 family.</text>
</comment>
<dbReference type="Proteomes" id="UP000782312">
    <property type="component" value="Unassembled WGS sequence"/>
</dbReference>
<comment type="caution">
    <text evidence="3">The sequence shown here is derived from an EMBL/GenBank/DDBJ whole genome shotgun (WGS) entry which is preliminary data.</text>
</comment>
<sequence length="149" mass="17531">MSIPQTQPLHTLRLTRVFNAPRERVWRAWTDPEQIKHWWGPKGFTAPSIEMDLRPGGRYRIAMRPPEGEIFHLNGVFQEVLPPERLVYTFQWEKPGWDYPETLVTAEFRDLGGRTELVLIHERFPEEKMRNDHEGGWTGTLDRLAELLG</sequence>
<evidence type="ECO:0000313" key="4">
    <source>
        <dbReference type="Proteomes" id="UP000782312"/>
    </source>
</evidence>
<protein>
    <submittedName>
        <fullName evidence="3">SRPBCC domain-containing protein</fullName>
    </submittedName>
</protein>
<reference evidence="3" key="1">
    <citation type="submission" date="2020-07" db="EMBL/GenBank/DDBJ databases">
        <title>Huge and variable diversity of episymbiotic CPR bacteria and DPANN archaea in groundwater ecosystems.</title>
        <authorList>
            <person name="He C.Y."/>
            <person name="Keren R."/>
            <person name="Whittaker M."/>
            <person name="Farag I.F."/>
            <person name="Doudna J."/>
            <person name="Cate J.H.D."/>
            <person name="Banfield J.F."/>
        </authorList>
    </citation>
    <scope>NUCLEOTIDE SEQUENCE</scope>
    <source>
        <strain evidence="3">NC_groundwater_763_Ag_S-0.2um_68_21</strain>
    </source>
</reference>
<accession>A0A932MMY8</accession>
<dbReference type="EMBL" id="JACPUR010000014">
    <property type="protein sequence ID" value="MBI3127032.1"/>
    <property type="molecule type" value="Genomic_DNA"/>
</dbReference>
<feature type="domain" description="Activator of Hsp90 ATPase homologue 1/2-like C-terminal" evidence="2">
    <location>
        <begin position="19"/>
        <end position="149"/>
    </location>
</feature>
<dbReference type="InterPro" id="IPR023393">
    <property type="entry name" value="START-like_dom_sf"/>
</dbReference>
<proteinExistence type="inferred from homology"/>
<gene>
    <name evidence="3" type="ORF">HYZ11_05465</name>
</gene>